<reference evidence="8" key="2">
    <citation type="submission" date="2025-08" db="UniProtKB">
        <authorList>
            <consortium name="Ensembl"/>
        </authorList>
    </citation>
    <scope>IDENTIFICATION</scope>
</reference>
<dbReference type="AlphaFoldDB" id="A0A673U3Z8"/>
<evidence type="ECO:0000256" key="6">
    <source>
        <dbReference type="SAM" id="MobiDB-lite"/>
    </source>
</evidence>
<dbReference type="Pfam" id="PF04103">
    <property type="entry name" value="CD20"/>
    <property type="match status" value="1"/>
</dbReference>
<reference evidence="8 9" key="1">
    <citation type="submission" date="2019-05" db="EMBL/GenBank/DDBJ databases">
        <title>A Chromosome-scale Meerkat (S. suricatta) Genome Assembly.</title>
        <authorList>
            <person name="Dudchenko O."/>
            <person name="Lieberman Aiden E."/>
            <person name="Tung J."/>
            <person name="Barreiro L.B."/>
            <person name="Clutton-Brock T.H."/>
        </authorList>
    </citation>
    <scope>NUCLEOTIDE SEQUENCE [LARGE SCALE GENOMIC DNA]</scope>
</reference>
<dbReference type="Proteomes" id="UP000472268">
    <property type="component" value="Chromosome 11"/>
</dbReference>
<organism evidence="8 9">
    <name type="scientific">Suricata suricatta</name>
    <name type="common">Meerkat</name>
    <dbReference type="NCBI Taxonomy" id="37032"/>
    <lineage>
        <taxon>Eukaryota</taxon>
        <taxon>Metazoa</taxon>
        <taxon>Chordata</taxon>
        <taxon>Craniata</taxon>
        <taxon>Vertebrata</taxon>
        <taxon>Euteleostomi</taxon>
        <taxon>Mammalia</taxon>
        <taxon>Eutheria</taxon>
        <taxon>Laurasiatheria</taxon>
        <taxon>Carnivora</taxon>
        <taxon>Feliformia</taxon>
        <taxon>Herpestidae</taxon>
        <taxon>Suricata</taxon>
    </lineage>
</organism>
<keyword evidence="4 7" id="KW-1133">Transmembrane helix</keyword>
<protein>
    <submittedName>
        <fullName evidence="8">Uncharacterized protein</fullName>
    </submittedName>
</protein>
<comment type="similarity">
    <text evidence="2">Belongs to the MS4A family.</text>
</comment>
<keyword evidence="5 7" id="KW-0472">Membrane</keyword>
<reference evidence="8" key="3">
    <citation type="submission" date="2025-09" db="UniProtKB">
        <authorList>
            <consortium name="Ensembl"/>
        </authorList>
    </citation>
    <scope>IDENTIFICATION</scope>
</reference>
<evidence type="ECO:0000256" key="3">
    <source>
        <dbReference type="ARBA" id="ARBA00022692"/>
    </source>
</evidence>
<feature type="transmembrane region" description="Helical" evidence="7">
    <location>
        <begin position="48"/>
        <end position="72"/>
    </location>
</feature>
<dbReference type="PANTHER" id="PTHR23320:SF121">
    <property type="entry name" value="MEMBRANE-SPANNING 4-DOMAINS, SUBFAMILY A, MEMBER 19"/>
    <property type="match status" value="1"/>
</dbReference>
<evidence type="ECO:0000256" key="2">
    <source>
        <dbReference type="ARBA" id="ARBA00009565"/>
    </source>
</evidence>
<dbReference type="PANTHER" id="PTHR23320">
    <property type="entry name" value="MEMBRANE-SPANNING 4-DOMAINS SUBFAMILY A MS4A -RELATED"/>
    <property type="match status" value="1"/>
</dbReference>
<evidence type="ECO:0000256" key="7">
    <source>
        <dbReference type="SAM" id="Phobius"/>
    </source>
</evidence>
<evidence type="ECO:0000313" key="9">
    <source>
        <dbReference type="Proteomes" id="UP000472268"/>
    </source>
</evidence>
<comment type="subcellular location">
    <subcellularLocation>
        <location evidence="1">Membrane</location>
        <topology evidence="1">Multi-pass membrane protein</topology>
    </subcellularLocation>
</comment>
<evidence type="ECO:0000256" key="4">
    <source>
        <dbReference type="ARBA" id="ARBA00022989"/>
    </source>
</evidence>
<dbReference type="Ensembl" id="ENSSSUT00005021692.1">
    <property type="protein sequence ID" value="ENSSSUP00005018984.1"/>
    <property type="gene ID" value="ENSSSUG00005012270.1"/>
</dbReference>
<evidence type="ECO:0000313" key="8">
    <source>
        <dbReference type="Ensembl" id="ENSSSUP00005018984.1"/>
    </source>
</evidence>
<dbReference type="InterPro" id="IPR030417">
    <property type="entry name" value="MS4A"/>
</dbReference>
<evidence type="ECO:0000256" key="1">
    <source>
        <dbReference type="ARBA" id="ARBA00004141"/>
    </source>
</evidence>
<dbReference type="GO" id="GO:0005886">
    <property type="term" value="C:plasma membrane"/>
    <property type="evidence" value="ECO:0007669"/>
    <property type="project" value="TreeGrafter"/>
</dbReference>
<feature type="transmembrane region" description="Helical" evidence="7">
    <location>
        <begin position="131"/>
        <end position="154"/>
    </location>
</feature>
<evidence type="ECO:0000256" key="5">
    <source>
        <dbReference type="ARBA" id="ARBA00023136"/>
    </source>
</evidence>
<dbReference type="GO" id="GO:0007166">
    <property type="term" value="P:cell surface receptor signaling pathway"/>
    <property type="evidence" value="ECO:0007669"/>
    <property type="project" value="TreeGrafter"/>
</dbReference>
<accession>A0A673U3Z8</accession>
<sequence>MSEEYTLKLETRALGAAQIMNGMIYSMLGFLCHELFVEEQNGKDAGYIPVIVILTYIFLSSPIFIMSGSLSIEAQKRPTKFKLIFSMVVNIISACFSALGIIILTIASLTYQPDTNEYVWSQLAGSMLLQYVLFTTIAEVVCACLIIRWIGVVMHHPERSEMRSTGPKRTLSTHHSPAEDPSLSEFSDCT</sequence>
<keyword evidence="9" id="KW-1185">Reference proteome</keyword>
<name>A0A673U3Z8_SURSU</name>
<proteinExistence type="inferred from homology"/>
<feature type="transmembrane region" description="Helical" evidence="7">
    <location>
        <begin position="12"/>
        <end position="36"/>
    </location>
</feature>
<keyword evidence="3 7" id="KW-0812">Transmembrane</keyword>
<dbReference type="InterPro" id="IPR007237">
    <property type="entry name" value="CD20-like"/>
</dbReference>
<feature type="region of interest" description="Disordered" evidence="6">
    <location>
        <begin position="161"/>
        <end position="190"/>
    </location>
</feature>
<feature type="transmembrane region" description="Helical" evidence="7">
    <location>
        <begin position="84"/>
        <end position="111"/>
    </location>
</feature>